<feature type="compositionally biased region" description="Basic and acidic residues" evidence="10">
    <location>
        <begin position="279"/>
        <end position="301"/>
    </location>
</feature>
<evidence type="ECO:0000256" key="7">
    <source>
        <dbReference type="ARBA" id="ARBA00023176"/>
    </source>
</evidence>
<evidence type="ECO:0000256" key="2">
    <source>
        <dbReference type="ARBA" id="ARBA00004283"/>
    </source>
</evidence>
<feature type="compositionally biased region" description="Low complexity" evidence="10">
    <location>
        <begin position="302"/>
        <end position="312"/>
    </location>
</feature>
<dbReference type="InterPro" id="IPR037984">
    <property type="entry name" value="SGIP1_MHD"/>
</dbReference>
<dbReference type="PROSITE" id="PS51072">
    <property type="entry name" value="MHD"/>
    <property type="match status" value="1"/>
</dbReference>
<evidence type="ECO:0000256" key="1">
    <source>
        <dbReference type="ARBA" id="ARBA00003346"/>
    </source>
</evidence>
<dbReference type="GeneID" id="109556189"/>
<dbReference type="RefSeq" id="XP_070642477.1">
    <property type="nucleotide sequence ID" value="XM_070786376.1"/>
</dbReference>
<feature type="compositionally biased region" description="Pro residues" evidence="10">
    <location>
        <begin position="213"/>
        <end position="228"/>
    </location>
</feature>
<evidence type="ECO:0000256" key="3">
    <source>
        <dbReference type="ARBA" id="ARBA00014150"/>
    </source>
</evidence>
<feature type="compositionally biased region" description="Basic and acidic residues" evidence="10">
    <location>
        <begin position="16"/>
        <end position="34"/>
    </location>
</feature>
<dbReference type="InterPro" id="IPR028565">
    <property type="entry name" value="MHD"/>
</dbReference>
<feature type="region of interest" description="Disordered" evidence="10">
    <location>
        <begin position="1"/>
        <end position="90"/>
    </location>
</feature>
<dbReference type="Proteomes" id="UP001652663">
    <property type="component" value="Chromosome 3"/>
</dbReference>
<keyword evidence="7" id="KW-0168">Coated pit</keyword>
<dbReference type="SUPFAM" id="SSF49447">
    <property type="entry name" value="Second domain of Mu2 adaptin subunit (ap50) of ap2 adaptor"/>
    <property type="match status" value="1"/>
</dbReference>
<feature type="compositionally biased region" description="Low complexity" evidence="10">
    <location>
        <begin position="464"/>
        <end position="487"/>
    </location>
</feature>
<keyword evidence="4" id="KW-0597">Phosphoprotein</keyword>
<protein>
    <recommendedName>
        <fullName evidence="3">SH3-containing GRB2-like protein 3-interacting protein 1</fullName>
    </recommendedName>
    <alternativeName>
        <fullName evidence="8">Endophilin-3-interacting protein</fullName>
    </alternativeName>
</protein>
<accession>A0ABM4S3W1</accession>
<name>A0ABM4S3W1_BOSIN</name>
<evidence type="ECO:0000256" key="5">
    <source>
        <dbReference type="ARBA" id="ARBA00022583"/>
    </source>
</evidence>
<keyword evidence="5" id="KW-0254">Endocytosis</keyword>
<reference evidence="13" key="1">
    <citation type="submission" date="2025-08" db="UniProtKB">
        <authorList>
            <consortium name="RefSeq"/>
        </authorList>
    </citation>
    <scope>IDENTIFICATION</scope>
    <source>
        <tissue evidence="13">Blood</tissue>
    </source>
</reference>
<comment type="function">
    <text evidence="1">May function in clathrin-mediated endocytosis. Has both a membrane binding/tubulating activity and the ability to recruit proteins essential to the formation of functional clathrin-coated pits. Has a preference for membranes enriched in phosphatidylserine and phosphoinositides and is required for the endocytosis of the transferrin receptor. May also bind tubulin. May play a role in the regulation of energy homeostasis.</text>
</comment>
<feature type="region of interest" description="Disordered" evidence="10">
    <location>
        <begin position="279"/>
        <end position="487"/>
    </location>
</feature>
<keyword evidence="12" id="KW-1185">Reference proteome</keyword>
<evidence type="ECO:0000256" key="6">
    <source>
        <dbReference type="ARBA" id="ARBA00023136"/>
    </source>
</evidence>
<dbReference type="PANTHER" id="PTHR23065">
    <property type="entry name" value="PROLINE-SERINE-THREONINE PHOSPHATASE INTERACTING PROTEIN 1"/>
    <property type="match status" value="1"/>
</dbReference>
<gene>
    <name evidence="13" type="primary">SGIP1</name>
</gene>
<feature type="region of interest" description="Disordered" evidence="10">
    <location>
        <begin position="135"/>
        <end position="173"/>
    </location>
</feature>
<dbReference type="InterPro" id="IPR018808">
    <property type="entry name" value="Muniscin_C"/>
</dbReference>
<dbReference type="PANTHER" id="PTHR23065:SF8">
    <property type="entry name" value="F-BAR DOMAIN ONLY PROTEIN 2"/>
    <property type="match status" value="1"/>
</dbReference>
<feature type="domain" description="MHD" evidence="11">
    <location>
        <begin position="526"/>
        <end position="794"/>
    </location>
</feature>
<evidence type="ECO:0000313" key="12">
    <source>
        <dbReference type="Proteomes" id="UP001652663"/>
    </source>
</evidence>
<comment type="subcellular location">
    <subcellularLocation>
        <location evidence="2">Membrane</location>
        <location evidence="2">Clathrin-coated pit</location>
        <topology evidence="2">Peripheral membrane protein</topology>
        <orientation evidence="2">Cytoplasmic side</orientation>
    </subcellularLocation>
</comment>
<feature type="region of interest" description="Disordered" evidence="10">
    <location>
        <begin position="189"/>
        <end position="248"/>
    </location>
</feature>
<sequence length="795" mass="85181">MMEGLKKRTRKAFGIRKKEKDTDSTGSPDRDGIKKSNGAPNGFYAEIDWERYNSPELDEEGYSIRPEEPGSTKGKHFYSSSESEEEEESHKKFNIKIKPLQAKDILKNAATVDELKASIGNIALSPSPVGAIKRNLSSEEVARPRRSTPTPELISKKPSEDTTALAPLFGPPLESAFDEQKTEVLLDQPEIWGPGQPINPSVESPKLTRPFPTGTPPPLPPKNVPATPPRTGSPLTVGPGNDQSATEVKIEKLPSINDLDSIFGPVLSPKSVAVNAEDKWVHFSDTSPERVTPELTPREKVVSPPAASDNPADSPPPGPPGPPGPSGPPGPPRSVPSPLNLEEVQKKVAEQNFIKDDYLETISSPKDFGLGQRATPPPPPPPTYRTVVSSPGPGSGSGTGITSGASSPARPATPLVPCSSTTPPPPPPRPPSRPKLPPGKPGIGDVPRPFSPPIHSSSPPPIAPLARAESTSSISSTNSLSAATTPTVVSEDDVFYDKLPSFERRCETPAGSSRGPSPLTMGAQDTLPVAAAFTETVNAYFKGADPSKCIVKITGEMVLSFPAGITRHFANNPSPAALTFRVINFSRLEHVLPNPQLLCCDNTQNDANAKEFWVNMPNLMTHLKKVSEQKPQATYYNVDMLKYQVSAQGIQSTPLNLAVNWRCEPASTDLRIDYKYNTDAMTTAVALNNVQFLVPVDGGVTKLQAVLPPAVWNADQQRILWKIPDISQKSENGGVGSLLARFQLSEGPSKPSPLVVQFTSEGSTLSGCDIELVGAGYRFSLIKKRFAAGKYLADN</sequence>
<feature type="compositionally biased region" description="Pro residues" evidence="10">
    <location>
        <begin position="313"/>
        <end position="335"/>
    </location>
</feature>
<feature type="compositionally biased region" description="Pro residues" evidence="10">
    <location>
        <begin position="422"/>
        <end position="440"/>
    </location>
</feature>
<proteinExistence type="predicted"/>
<comment type="subunit">
    <text evidence="9">Interacts with proteins essential or regulating the formation of functional clathrin-coated pits. Interacts with CANX. Interacts with AP2A1. Interacts with EPS15. Interacts with SH3GL3. Interacts with AMPH. Interacts with ITSN1 (via SH3 domains). Interacts with and REPS1.</text>
</comment>
<evidence type="ECO:0000313" key="13">
    <source>
        <dbReference type="RefSeq" id="XP_070642477.1"/>
    </source>
</evidence>
<dbReference type="InterPro" id="IPR036168">
    <property type="entry name" value="AP2_Mu_C_sf"/>
</dbReference>
<feature type="compositionally biased region" description="Low complexity" evidence="10">
    <location>
        <begin position="402"/>
        <end position="421"/>
    </location>
</feature>
<organism evidence="12 13">
    <name type="scientific">Bos indicus</name>
    <name type="common">Zebu</name>
    <dbReference type="NCBI Taxonomy" id="9915"/>
    <lineage>
        <taxon>Eukaryota</taxon>
        <taxon>Metazoa</taxon>
        <taxon>Chordata</taxon>
        <taxon>Craniata</taxon>
        <taxon>Vertebrata</taxon>
        <taxon>Euteleostomi</taxon>
        <taxon>Mammalia</taxon>
        <taxon>Eutheria</taxon>
        <taxon>Laurasiatheria</taxon>
        <taxon>Artiodactyla</taxon>
        <taxon>Ruminantia</taxon>
        <taxon>Pecora</taxon>
        <taxon>Bovidae</taxon>
        <taxon>Bovinae</taxon>
        <taxon>Bos</taxon>
    </lineage>
</organism>
<evidence type="ECO:0000256" key="8">
    <source>
        <dbReference type="ARBA" id="ARBA00030485"/>
    </source>
</evidence>
<dbReference type="Pfam" id="PF10291">
    <property type="entry name" value="muHD"/>
    <property type="match status" value="1"/>
</dbReference>
<evidence type="ECO:0000256" key="9">
    <source>
        <dbReference type="ARBA" id="ARBA00046739"/>
    </source>
</evidence>
<evidence type="ECO:0000259" key="11">
    <source>
        <dbReference type="PROSITE" id="PS51072"/>
    </source>
</evidence>
<evidence type="ECO:0000256" key="10">
    <source>
        <dbReference type="SAM" id="MobiDB-lite"/>
    </source>
</evidence>
<keyword evidence="6" id="KW-0472">Membrane</keyword>
<dbReference type="CDD" id="cd09266">
    <property type="entry name" value="SGIP1_MHD"/>
    <property type="match status" value="1"/>
</dbReference>
<feature type="compositionally biased region" description="Basic and acidic residues" evidence="10">
    <location>
        <begin position="343"/>
        <end position="358"/>
    </location>
</feature>
<evidence type="ECO:0000256" key="4">
    <source>
        <dbReference type="ARBA" id="ARBA00022553"/>
    </source>
</evidence>